<evidence type="ECO:0000256" key="7">
    <source>
        <dbReference type="ARBA" id="ARBA00022989"/>
    </source>
</evidence>
<evidence type="ECO:0000256" key="2">
    <source>
        <dbReference type="ARBA" id="ARBA00022448"/>
    </source>
</evidence>
<dbReference type="EMBL" id="JAGIYQ010000007">
    <property type="protein sequence ID" value="MBP0725900.1"/>
    <property type="molecule type" value="Genomic_DNA"/>
</dbReference>
<comment type="caution">
    <text evidence="11">The sequence shown here is derived from an EMBL/GenBank/DDBJ whole genome shotgun (WGS) entry which is preliminary data.</text>
</comment>
<dbReference type="PANTHER" id="PTHR11795:SF371">
    <property type="entry name" value="HIGH-AFFINITY BRANCHED-CHAIN AMINO ACID TRANSPORT SYSTEM PERMEASE PROTEIN LIVH"/>
    <property type="match status" value="1"/>
</dbReference>
<keyword evidence="3" id="KW-1003">Cell membrane</keyword>
<proteinExistence type="inferred from homology"/>
<protein>
    <submittedName>
        <fullName evidence="11">Branched-chain amino acid ABC transporter permease</fullName>
    </submittedName>
</protein>
<dbReference type="GO" id="GO:0015188">
    <property type="term" value="F:L-isoleucine transmembrane transporter activity"/>
    <property type="evidence" value="ECO:0007669"/>
    <property type="project" value="TreeGrafter"/>
</dbReference>
<comment type="similarity">
    <text evidence="9">Belongs to the binding-protein-dependent transport system permease family. LivHM subfamily.</text>
</comment>
<organism evidence="11 12">
    <name type="scientific">Gottfriedia endophytica</name>
    <dbReference type="NCBI Taxonomy" id="2820819"/>
    <lineage>
        <taxon>Bacteria</taxon>
        <taxon>Bacillati</taxon>
        <taxon>Bacillota</taxon>
        <taxon>Bacilli</taxon>
        <taxon>Bacillales</taxon>
        <taxon>Bacillaceae</taxon>
        <taxon>Gottfriedia</taxon>
    </lineage>
</organism>
<keyword evidence="8 10" id="KW-0472">Membrane</keyword>
<dbReference type="AlphaFoldDB" id="A0A940SJC5"/>
<keyword evidence="2" id="KW-0813">Transport</keyword>
<dbReference type="GO" id="GO:0042941">
    <property type="term" value="P:D-alanine transmembrane transport"/>
    <property type="evidence" value="ECO:0007669"/>
    <property type="project" value="TreeGrafter"/>
</dbReference>
<evidence type="ECO:0000256" key="5">
    <source>
        <dbReference type="ARBA" id="ARBA00022692"/>
    </source>
</evidence>
<keyword evidence="4" id="KW-0997">Cell inner membrane</keyword>
<sequence>MKEDILVNDVIQSLPQVLVDGFILGAVYAIVALGYTMVYGILELINFAHGEIFMSGAFIGTAFLFVFSGLGLFHSLPALLILIIVLVLTSVLTGFVGMGIERVAYRPLRKAPKLITLITAIGISFLLQDFVRFITELKRGNYILTGPSLFNTQHSIKTHSILSVFGNAQIKSASIIILVVAVIMMITLDFFINKTKWGMAMRAVAQDRETASLMSVNVNKVISLTFFLGSALGGATGVLFAVQYNTIDPYIGFILGLKAFTAAVLGGIGNIRGAMVGGFVIGILEMFASANLSTLTSGVLGSEYKDVFAFAILIIVLIFKPEGLFGKSVAEKV</sequence>
<gene>
    <name evidence="11" type="ORF">J5Y03_12035</name>
</gene>
<dbReference type="InterPro" id="IPR052157">
    <property type="entry name" value="BCAA_transport_permease"/>
</dbReference>
<dbReference type="Proteomes" id="UP000682134">
    <property type="component" value="Unassembled WGS sequence"/>
</dbReference>
<dbReference type="GO" id="GO:0005304">
    <property type="term" value="F:L-valine transmembrane transporter activity"/>
    <property type="evidence" value="ECO:0007669"/>
    <property type="project" value="TreeGrafter"/>
</dbReference>
<feature type="transmembrane region" description="Helical" evidence="10">
    <location>
        <begin position="221"/>
        <end position="244"/>
    </location>
</feature>
<evidence type="ECO:0000256" key="8">
    <source>
        <dbReference type="ARBA" id="ARBA00023136"/>
    </source>
</evidence>
<dbReference type="GO" id="GO:1903806">
    <property type="term" value="P:L-isoleucine import across plasma membrane"/>
    <property type="evidence" value="ECO:0007669"/>
    <property type="project" value="TreeGrafter"/>
</dbReference>
<evidence type="ECO:0000256" key="4">
    <source>
        <dbReference type="ARBA" id="ARBA00022519"/>
    </source>
</evidence>
<accession>A0A940SJC5</accession>
<evidence type="ECO:0000256" key="10">
    <source>
        <dbReference type="SAM" id="Phobius"/>
    </source>
</evidence>
<reference evidence="11" key="1">
    <citation type="submission" date="2021-04" db="EMBL/GenBank/DDBJ databases">
        <title>Genome seq and assembly of Bacillus sp.</title>
        <authorList>
            <person name="Chhetri G."/>
        </authorList>
    </citation>
    <scope>NUCLEOTIDE SEQUENCE</scope>
    <source>
        <strain evidence="11">RG28</strain>
    </source>
</reference>
<dbReference type="PANTHER" id="PTHR11795">
    <property type="entry name" value="BRANCHED-CHAIN AMINO ACID TRANSPORT SYSTEM PERMEASE PROTEIN LIVH"/>
    <property type="match status" value="1"/>
</dbReference>
<comment type="subcellular location">
    <subcellularLocation>
        <location evidence="1">Cell membrane</location>
        <topology evidence="1">Multi-pass membrane protein</topology>
    </subcellularLocation>
</comment>
<evidence type="ECO:0000256" key="3">
    <source>
        <dbReference type="ARBA" id="ARBA00022475"/>
    </source>
</evidence>
<dbReference type="GO" id="GO:0005886">
    <property type="term" value="C:plasma membrane"/>
    <property type="evidence" value="ECO:0007669"/>
    <property type="project" value="UniProtKB-SubCell"/>
</dbReference>
<evidence type="ECO:0000256" key="1">
    <source>
        <dbReference type="ARBA" id="ARBA00004651"/>
    </source>
</evidence>
<evidence type="ECO:0000256" key="6">
    <source>
        <dbReference type="ARBA" id="ARBA00022970"/>
    </source>
</evidence>
<keyword evidence="12" id="KW-1185">Reference proteome</keyword>
<feature type="transmembrane region" description="Helical" evidence="10">
    <location>
        <begin position="250"/>
        <end position="268"/>
    </location>
</feature>
<name>A0A940SJC5_9BACI</name>
<feature type="transmembrane region" description="Helical" evidence="10">
    <location>
        <begin position="22"/>
        <end position="45"/>
    </location>
</feature>
<evidence type="ECO:0000256" key="9">
    <source>
        <dbReference type="ARBA" id="ARBA00037998"/>
    </source>
</evidence>
<feature type="transmembrane region" description="Helical" evidence="10">
    <location>
        <begin position="275"/>
        <end position="295"/>
    </location>
</feature>
<feature type="transmembrane region" description="Helical" evidence="10">
    <location>
        <begin position="112"/>
        <end position="131"/>
    </location>
</feature>
<feature type="transmembrane region" description="Helical" evidence="10">
    <location>
        <begin position="79"/>
        <end position="100"/>
    </location>
</feature>
<evidence type="ECO:0000313" key="11">
    <source>
        <dbReference type="EMBL" id="MBP0725900.1"/>
    </source>
</evidence>
<evidence type="ECO:0000313" key="12">
    <source>
        <dbReference type="Proteomes" id="UP000682134"/>
    </source>
</evidence>
<dbReference type="GO" id="GO:0015808">
    <property type="term" value="P:L-alanine transport"/>
    <property type="evidence" value="ECO:0007669"/>
    <property type="project" value="TreeGrafter"/>
</dbReference>
<dbReference type="CDD" id="cd06582">
    <property type="entry name" value="TM_PBP1_LivH_like"/>
    <property type="match status" value="1"/>
</dbReference>
<dbReference type="GO" id="GO:0015190">
    <property type="term" value="F:L-leucine transmembrane transporter activity"/>
    <property type="evidence" value="ECO:0007669"/>
    <property type="project" value="TreeGrafter"/>
</dbReference>
<dbReference type="Pfam" id="PF02653">
    <property type="entry name" value="BPD_transp_2"/>
    <property type="match status" value="1"/>
</dbReference>
<keyword evidence="6" id="KW-0029">Amino-acid transport</keyword>
<feature type="transmembrane region" description="Helical" evidence="10">
    <location>
        <begin position="172"/>
        <end position="192"/>
    </location>
</feature>
<keyword evidence="7 10" id="KW-1133">Transmembrane helix</keyword>
<feature type="transmembrane region" description="Helical" evidence="10">
    <location>
        <begin position="307"/>
        <end position="325"/>
    </location>
</feature>
<dbReference type="InterPro" id="IPR001851">
    <property type="entry name" value="ABC_transp_permease"/>
</dbReference>
<keyword evidence="5 10" id="KW-0812">Transmembrane</keyword>
<feature type="transmembrane region" description="Helical" evidence="10">
    <location>
        <begin position="52"/>
        <end position="73"/>
    </location>
</feature>
<dbReference type="GO" id="GO:0015192">
    <property type="term" value="F:L-phenylalanine transmembrane transporter activity"/>
    <property type="evidence" value="ECO:0007669"/>
    <property type="project" value="TreeGrafter"/>
</dbReference>